<evidence type="ECO:0000313" key="2">
    <source>
        <dbReference type="EMBL" id="GFA91853.1"/>
    </source>
</evidence>
<comment type="caution">
    <text evidence="2">The sequence shown here is derived from an EMBL/GenBank/DDBJ whole genome shotgun (WGS) entry which is preliminary data.</text>
</comment>
<gene>
    <name evidence="2" type="ORF">Tci_663825</name>
</gene>
<reference evidence="2" key="1">
    <citation type="journal article" date="2019" name="Sci. Rep.">
        <title>Draft genome of Tanacetum cinerariifolium, the natural source of mosquito coil.</title>
        <authorList>
            <person name="Yamashiro T."/>
            <person name="Shiraishi A."/>
            <person name="Satake H."/>
            <person name="Nakayama K."/>
        </authorList>
    </citation>
    <scope>NUCLEOTIDE SEQUENCE</scope>
</reference>
<protein>
    <submittedName>
        <fullName evidence="2">Uncharacterized protein</fullName>
    </submittedName>
</protein>
<name>A0A699KFR5_TANCI</name>
<organism evidence="2">
    <name type="scientific">Tanacetum cinerariifolium</name>
    <name type="common">Dalmatian daisy</name>
    <name type="synonym">Chrysanthemum cinerariifolium</name>
    <dbReference type="NCBI Taxonomy" id="118510"/>
    <lineage>
        <taxon>Eukaryota</taxon>
        <taxon>Viridiplantae</taxon>
        <taxon>Streptophyta</taxon>
        <taxon>Embryophyta</taxon>
        <taxon>Tracheophyta</taxon>
        <taxon>Spermatophyta</taxon>
        <taxon>Magnoliopsida</taxon>
        <taxon>eudicotyledons</taxon>
        <taxon>Gunneridae</taxon>
        <taxon>Pentapetalae</taxon>
        <taxon>asterids</taxon>
        <taxon>campanulids</taxon>
        <taxon>Asterales</taxon>
        <taxon>Asteraceae</taxon>
        <taxon>Asteroideae</taxon>
        <taxon>Anthemideae</taxon>
        <taxon>Anthemidinae</taxon>
        <taxon>Tanacetum</taxon>
    </lineage>
</organism>
<feature type="compositionally biased region" description="Basic and acidic residues" evidence="1">
    <location>
        <begin position="1"/>
        <end position="10"/>
    </location>
</feature>
<dbReference type="AlphaFoldDB" id="A0A699KFR5"/>
<sequence length="386" mass="45061">MDKGVAETVKDHKRKHDDDKDDDDKDPPSGPNQGKKTKRRRTKESESSKKPFTTKETPKGKAPSKGSKTGKSASAKELVQEPTVERVMDDANKIDWNNPKGDCYPFDLSKPLPLQGYPSHLTVAADYFFNNELEYLKSSDLKRMYITSITKTKAARYKIEGIEYMGEWRKLWHKSQLNKFSKHNVYSTKKILGVKIVSVKKLHGYGHLEEIIVKRADRQFYKFKEGDFVDLHLNEIEDILVPTVQHKLFHLINSDIFDFIVALCMFTRSLVIKKHVEDLQLGVESYQKKLNITIPRQTFPKIELKGLYTPSHKTPGVIYEDLTKQKRVMQDDELYKFSDETLKKVRDELHHRVCDFCLEYNKEMLRRKCMDIDRKLSKLMVELIDK</sequence>
<dbReference type="EMBL" id="BKCJ010514047">
    <property type="protein sequence ID" value="GFA91853.1"/>
    <property type="molecule type" value="Genomic_DNA"/>
</dbReference>
<accession>A0A699KFR5</accession>
<evidence type="ECO:0000256" key="1">
    <source>
        <dbReference type="SAM" id="MobiDB-lite"/>
    </source>
</evidence>
<feature type="region of interest" description="Disordered" evidence="1">
    <location>
        <begin position="1"/>
        <end position="86"/>
    </location>
</feature>
<feature type="compositionally biased region" description="Low complexity" evidence="1">
    <location>
        <begin position="60"/>
        <end position="76"/>
    </location>
</feature>
<proteinExistence type="predicted"/>